<protein>
    <submittedName>
        <fullName evidence="2">Uncharacterized protein</fullName>
    </submittedName>
</protein>
<organism evidence="2 3">
    <name type="scientific">Tahibacter harae</name>
    <dbReference type="NCBI Taxonomy" id="2963937"/>
    <lineage>
        <taxon>Bacteria</taxon>
        <taxon>Pseudomonadati</taxon>
        <taxon>Pseudomonadota</taxon>
        <taxon>Gammaproteobacteria</taxon>
        <taxon>Lysobacterales</taxon>
        <taxon>Rhodanobacteraceae</taxon>
        <taxon>Tahibacter</taxon>
    </lineage>
</organism>
<evidence type="ECO:0000313" key="2">
    <source>
        <dbReference type="EMBL" id="MCQ4164950.1"/>
    </source>
</evidence>
<dbReference type="Proteomes" id="UP001165498">
    <property type="component" value="Unassembled WGS sequence"/>
</dbReference>
<proteinExistence type="predicted"/>
<dbReference type="EMBL" id="JANFQO010000007">
    <property type="protein sequence ID" value="MCQ4164950.1"/>
    <property type="molecule type" value="Genomic_DNA"/>
</dbReference>
<feature type="transmembrane region" description="Helical" evidence="1">
    <location>
        <begin position="17"/>
        <end position="36"/>
    </location>
</feature>
<reference evidence="2" key="1">
    <citation type="submission" date="2022-07" db="EMBL/GenBank/DDBJ databases">
        <title>Tahibacter sp., a new gammaproteobacterium isolated from the silt sample collected at pig farm.</title>
        <authorList>
            <person name="Chen H."/>
        </authorList>
    </citation>
    <scope>NUCLEOTIDE SEQUENCE</scope>
    <source>
        <strain evidence="2">P2K</strain>
    </source>
</reference>
<keyword evidence="3" id="KW-1185">Reference proteome</keyword>
<accession>A0ABT1QRP8</accession>
<keyword evidence="1" id="KW-0472">Membrane</keyword>
<name>A0ABT1QRP8_9GAMM</name>
<gene>
    <name evidence="2" type="ORF">NM961_09535</name>
</gene>
<evidence type="ECO:0000256" key="1">
    <source>
        <dbReference type="SAM" id="Phobius"/>
    </source>
</evidence>
<keyword evidence="1" id="KW-1133">Transmembrane helix</keyword>
<comment type="caution">
    <text evidence="2">The sequence shown here is derived from an EMBL/GenBank/DDBJ whole genome shotgun (WGS) entry which is preliminary data.</text>
</comment>
<dbReference type="RefSeq" id="WP_255913977.1">
    <property type="nucleotide sequence ID" value="NZ_JANFQO010000007.1"/>
</dbReference>
<feature type="transmembrane region" description="Helical" evidence="1">
    <location>
        <begin position="48"/>
        <end position="67"/>
    </location>
</feature>
<sequence length="107" mass="11043">MQTLSPSAASVPARGSLLAGTGLGLGVLLGGYFLLWQVAPSLQETLPALLFLVLPWLGLGGLAVFLLREGRSRTALGLGVAGLIVLGIVALLIGLVWLLFANSNGWH</sequence>
<evidence type="ECO:0000313" key="3">
    <source>
        <dbReference type="Proteomes" id="UP001165498"/>
    </source>
</evidence>
<feature type="transmembrane region" description="Helical" evidence="1">
    <location>
        <begin position="74"/>
        <end position="100"/>
    </location>
</feature>
<keyword evidence="1" id="KW-0812">Transmembrane</keyword>